<evidence type="ECO:0000256" key="1">
    <source>
        <dbReference type="ARBA" id="ARBA00005189"/>
    </source>
</evidence>
<sequence length="241" mass="27133">MNTPIMYLRSICFYVLYFLIVIFFGVLSSLSGPFLSYINRHRMLTTAGMLIVRSLSLTCGVKIKVEGLENIPDGPCVVLSKHQSTWETFFLQRLFMPVSTILKQELLKIPFFGWGIRLMHPIAIDRSNPRQAMVQVMQQGKQRISEGNRVVIYPEGTRTPYGKVGKYGRSGAALAIASKVPVVPIAHNAGYCWPSHQLLKRSGVVHVVIGKPISTTDKESQALTEEVKEWIEGQQDRLDVR</sequence>
<evidence type="ECO:0000313" key="7">
    <source>
        <dbReference type="Proteomes" id="UP001178354"/>
    </source>
</evidence>
<dbReference type="PANTHER" id="PTHR10434:SF40">
    <property type="entry name" value="1-ACYL-SN-GLYCEROL-3-PHOSPHATE ACYLTRANSFERASE"/>
    <property type="match status" value="1"/>
</dbReference>
<dbReference type="PANTHER" id="PTHR10434">
    <property type="entry name" value="1-ACYL-SN-GLYCEROL-3-PHOSPHATE ACYLTRANSFERASE"/>
    <property type="match status" value="1"/>
</dbReference>
<proteinExistence type="predicted"/>
<keyword evidence="4" id="KW-0472">Membrane</keyword>
<keyword evidence="7" id="KW-1185">Reference proteome</keyword>
<dbReference type="SMART" id="SM00563">
    <property type="entry name" value="PlsC"/>
    <property type="match status" value="1"/>
</dbReference>
<keyword evidence="4" id="KW-0812">Transmembrane</keyword>
<dbReference type="InterPro" id="IPR002123">
    <property type="entry name" value="Plipid/glycerol_acylTrfase"/>
</dbReference>
<dbReference type="GO" id="GO:0006654">
    <property type="term" value="P:phosphatidic acid biosynthetic process"/>
    <property type="evidence" value="ECO:0007669"/>
    <property type="project" value="TreeGrafter"/>
</dbReference>
<keyword evidence="3 6" id="KW-0012">Acyltransferase</keyword>
<keyword evidence="4" id="KW-1133">Transmembrane helix</keyword>
<dbReference type="Pfam" id="PF01553">
    <property type="entry name" value="Acyltransferase"/>
    <property type="match status" value="1"/>
</dbReference>
<evidence type="ECO:0000256" key="2">
    <source>
        <dbReference type="ARBA" id="ARBA00022679"/>
    </source>
</evidence>
<evidence type="ECO:0000256" key="4">
    <source>
        <dbReference type="SAM" id="Phobius"/>
    </source>
</evidence>
<gene>
    <name evidence="6" type="ORF">Q8A57_07200</name>
</gene>
<comment type="pathway">
    <text evidence="1">Lipid metabolism.</text>
</comment>
<organism evidence="6 7">
    <name type="scientific">Porticoccus litoralis</name>
    <dbReference type="NCBI Taxonomy" id="434086"/>
    <lineage>
        <taxon>Bacteria</taxon>
        <taxon>Pseudomonadati</taxon>
        <taxon>Pseudomonadota</taxon>
        <taxon>Gammaproteobacteria</taxon>
        <taxon>Cellvibrionales</taxon>
        <taxon>Porticoccaceae</taxon>
        <taxon>Porticoccus</taxon>
    </lineage>
</organism>
<reference evidence="6" key="2">
    <citation type="submission" date="2023-08" db="EMBL/GenBank/DDBJ databases">
        <authorList>
            <person name="Luo J."/>
        </authorList>
    </citation>
    <scope>NUCLEOTIDE SEQUENCE</scope>
    <source>
        <strain evidence="6">DSM 25064</strain>
    </source>
</reference>
<feature type="transmembrane region" description="Helical" evidence="4">
    <location>
        <begin position="12"/>
        <end position="35"/>
    </location>
</feature>
<protein>
    <submittedName>
        <fullName evidence="6">Lysophospholipid acyltransferase family protein</fullName>
    </submittedName>
</protein>
<dbReference type="SUPFAM" id="SSF69593">
    <property type="entry name" value="Glycerol-3-phosphate (1)-acyltransferase"/>
    <property type="match status" value="1"/>
</dbReference>
<dbReference type="RefSeq" id="WP_305170320.1">
    <property type="nucleotide sequence ID" value="NZ_JAUUUU010000003.1"/>
</dbReference>
<evidence type="ECO:0000313" key="6">
    <source>
        <dbReference type="EMBL" id="MDP1520747.1"/>
    </source>
</evidence>
<evidence type="ECO:0000259" key="5">
    <source>
        <dbReference type="SMART" id="SM00563"/>
    </source>
</evidence>
<dbReference type="CDD" id="cd07989">
    <property type="entry name" value="LPLAT_AGPAT-like"/>
    <property type="match status" value="1"/>
</dbReference>
<name>A0AAW8B4D5_9GAMM</name>
<dbReference type="GO" id="GO:0003841">
    <property type="term" value="F:1-acylglycerol-3-phosphate O-acyltransferase activity"/>
    <property type="evidence" value="ECO:0007669"/>
    <property type="project" value="TreeGrafter"/>
</dbReference>
<reference evidence="6" key="1">
    <citation type="journal article" date="2010" name="Int. J. Syst. Evol. Microbiol.">
        <title>Porticoccus litoralis gen. nov., sp. nov., a gammaproteobacterium isolated from the Yellow Sea.</title>
        <authorList>
            <person name="Oh H.M."/>
            <person name="Kim H."/>
            <person name="Kim K.M."/>
            <person name="Min G.S."/>
            <person name="Cho J.C."/>
        </authorList>
    </citation>
    <scope>NUCLEOTIDE SEQUENCE</scope>
    <source>
        <strain evidence="6">DSM 25064</strain>
    </source>
</reference>
<accession>A0AAW8B4D5</accession>
<feature type="domain" description="Phospholipid/glycerol acyltransferase" evidence="5">
    <location>
        <begin position="76"/>
        <end position="190"/>
    </location>
</feature>
<dbReference type="EMBL" id="JAUUUU010000003">
    <property type="protein sequence ID" value="MDP1520747.1"/>
    <property type="molecule type" value="Genomic_DNA"/>
</dbReference>
<evidence type="ECO:0000256" key="3">
    <source>
        <dbReference type="ARBA" id="ARBA00023315"/>
    </source>
</evidence>
<dbReference type="Proteomes" id="UP001178354">
    <property type="component" value="Unassembled WGS sequence"/>
</dbReference>
<comment type="caution">
    <text evidence="6">The sequence shown here is derived from an EMBL/GenBank/DDBJ whole genome shotgun (WGS) entry which is preliminary data.</text>
</comment>
<keyword evidence="2" id="KW-0808">Transferase</keyword>
<dbReference type="AlphaFoldDB" id="A0AAW8B4D5"/>